<dbReference type="EMBL" id="JAZHXI010000009">
    <property type="protein sequence ID" value="KAL2068429.1"/>
    <property type="molecule type" value="Genomic_DNA"/>
</dbReference>
<evidence type="ECO:0000256" key="8">
    <source>
        <dbReference type="SAM" id="Phobius"/>
    </source>
</evidence>
<dbReference type="SUPFAM" id="SSF57850">
    <property type="entry name" value="RING/U-box"/>
    <property type="match status" value="1"/>
</dbReference>
<dbReference type="Proteomes" id="UP001595075">
    <property type="component" value="Unassembled WGS sequence"/>
</dbReference>
<dbReference type="InterPro" id="IPR043145">
    <property type="entry name" value="Znf_ZZ_sf"/>
</dbReference>
<feature type="repeat" description="ANK" evidence="6">
    <location>
        <begin position="2337"/>
        <end position="2369"/>
    </location>
</feature>
<feature type="transmembrane region" description="Helical" evidence="8">
    <location>
        <begin position="75"/>
        <end position="98"/>
    </location>
</feature>
<feature type="repeat" description="ANK" evidence="6">
    <location>
        <begin position="1710"/>
        <end position="1742"/>
    </location>
</feature>
<evidence type="ECO:0000313" key="11">
    <source>
        <dbReference type="Proteomes" id="UP001595075"/>
    </source>
</evidence>
<evidence type="ECO:0000256" key="5">
    <source>
        <dbReference type="ARBA" id="ARBA00023043"/>
    </source>
</evidence>
<keyword evidence="2" id="KW-0677">Repeat</keyword>
<accession>A0ABR4CEN8</accession>
<feature type="region of interest" description="Disordered" evidence="7">
    <location>
        <begin position="37"/>
        <end position="61"/>
    </location>
</feature>
<dbReference type="InterPro" id="IPR002110">
    <property type="entry name" value="Ankyrin_rpt"/>
</dbReference>
<name>A0ABR4CEN8_9HELO</name>
<gene>
    <name evidence="10" type="ORF">VTL71DRAFT_16527</name>
</gene>
<feature type="repeat" description="ANK" evidence="6">
    <location>
        <begin position="1776"/>
        <end position="1808"/>
    </location>
</feature>
<feature type="repeat" description="ANK" evidence="6">
    <location>
        <begin position="2212"/>
        <end position="2244"/>
    </location>
</feature>
<dbReference type="SMART" id="SM00248">
    <property type="entry name" value="ANK"/>
    <property type="match status" value="34"/>
</dbReference>
<feature type="repeat" description="ANK" evidence="6">
    <location>
        <begin position="1743"/>
        <end position="1775"/>
    </location>
</feature>
<feature type="region of interest" description="Disordered" evidence="7">
    <location>
        <begin position="1128"/>
        <end position="1150"/>
    </location>
</feature>
<keyword evidence="4" id="KW-0862">Zinc</keyword>
<evidence type="ECO:0000256" key="6">
    <source>
        <dbReference type="PROSITE-ProRule" id="PRU00023"/>
    </source>
</evidence>
<feature type="repeat" description="ANK" evidence="6">
    <location>
        <begin position="1910"/>
        <end position="1942"/>
    </location>
</feature>
<feature type="repeat" description="ANK" evidence="6">
    <location>
        <begin position="2146"/>
        <end position="2178"/>
    </location>
</feature>
<dbReference type="InterPro" id="IPR000433">
    <property type="entry name" value="Znf_ZZ"/>
</dbReference>
<evidence type="ECO:0000256" key="7">
    <source>
        <dbReference type="SAM" id="MobiDB-lite"/>
    </source>
</evidence>
<evidence type="ECO:0000259" key="9">
    <source>
        <dbReference type="PROSITE" id="PS01357"/>
    </source>
</evidence>
<feature type="repeat" description="ANK" evidence="6">
    <location>
        <begin position="1293"/>
        <end position="1316"/>
    </location>
</feature>
<feature type="repeat" description="ANK" evidence="6">
    <location>
        <begin position="992"/>
        <end position="1013"/>
    </location>
</feature>
<dbReference type="PANTHER" id="PTHR24198:SF194">
    <property type="entry name" value="INVERSIN-A"/>
    <property type="match status" value="1"/>
</dbReference>
<dbReference type="Gene3D" id="3.30.60.90">
    <property type="match status" value="1"/>
</dbReference>
<keyword evidence="1" id="KW-0479">Metal-binding</keyword>
<evidence type="ECO:0000313" key="10">
    <source>
        <dbReference type="EMBL" id="KAL2068429.1"/>
    </source>
</evidence>
<feature type="compositionally biased region" description="Basic and acidic residues" evidence="7">
    <location>
        <begin position="378"/>
        <end position="388"/>
    </location>
</feature>
<feature type="repeat" description="ANK" evidence="6">
    <location>
        <begin position="1877"/>
        <end position="1909"/>
    </location>
</feature>
<feature type="domain" description="ZZ-type" evidence="9">
    <location>
        <begin position="2418"/>
        <end position="2445"/>
    </location>
</feature>
<feature type="repeat" description="ANK" evidence="6">
    <location>
        <begin position="1943"/>
        <end position="1975"/>
    </location>
</feature>
<keyword evidence="8" id="KW-0472">Membrane</keyword>
<dbReference type="PANTHER" id="PTHR24198">
    <property type="entry name" value="ANKYRIN REPEAT AND PROTEIN KINASE DOMAIN-CONTAINING PROTEIN"/>
    <property type="match status" value="1"/>
</dbReference>
<dbReference type="Gene3D" id="1.25.40.20">
    <property type="entry name" value="Ankyrin repeat-containing domain"/>
    <property type="match status" value="11"/>
</dbReference>
<feature type="repeat" description="ANK" evidence="6">
    <location>
        <begin position="1579"/>
        <end position="1611"/>
    </location>
</feature>
<keyword evidence="5 6" id="KW-0040">ANK repeat</keyword>
<feature type="repeat" description="ANK" evidence="6">
    <location>
        <begin position="2042"/>
        <end position="2074"/>
    </location>
</feature>
<sequence length="2468" mass="271098">MAPLGIITAIVGAIRVGGPPWLKAVIGRARENRSSAELDFMSSTSHEGAQSRDDRPDRAPNISLNLHSKQATWELVATAAAGILLQSGVLVFSAFVAYHTRFGSRIGGPPSPYAFPVLLAGTITLALGMWISALVIGESTEEFEWEIMFKDHAENADKSEKGHSAPNPKRTAVVAKPAHSVKTKKATFRVFWLQQGIFVSDQSFDSFMLMARGKKEIILTSVRNNDPITPEEARKTGRTEGSTDTSLSLNILCIIGTFASITGFILQFEGFRGISWACSIAQLVAIIIMTVLRAAVRRGMLDSPATERIIPKYEMDWLSLKLGFDGGYINSFSDPPKKPCTKCGKRSHKPVPCTALEVPFWKVCNKLGVPSRAALSESPKRSDDEKSGSRVTWEKSIAGSPTPLRPGYPLPTDSSGSSAKSQERPNAEVKEDEAKEQLKNDSLRVHAVVNIRKRLGDLTRWEVPLSEHAAGIAKAIGSVMNLFDLGELKTFFCYVDVQSVHTSSGRNPGKLKLVAGNNGTRLEPLWTTPKEDIEAILSLWMYHFADEKQWRPEKGGEMPTRLSFERPNPTRTPFRRVLGPDSKILKADLAWWAGEGVADGLSTFTWDKSDNPLSLGYGFQKDKKARENGIPPTCCAMVTNISMERFLAQHLFSAFMWEIAEKLPALESPTTIDLQSQSKFNPQLPRWRSLRLVNQKMQDMAKAVEANPLGTLEDAYTLIIPPLSLAEKLPSEALVEMVRRKAVENHEDYQLDKAYDLYLQLLFECDNLLLNKKFVYKAIATAIDFLITTNSVRLTDEGAAGDSDPQLKIAKAALIKKLKSENLKEFSIRLKELFKKQKRLSDYTSILSWKDEEAAPPESSKKTAIKDTRSAQTVGAEFGYTTLHNNIISMKSNIDKDSDCWKFLEASDILGWTPLHYAVIYAPGIASILLQKNRLLASRSDLAGRIPLHYAVMDYRDDGRKLTSTNVNNVPNNLDLVDQLLKAYGRADSGCDGILPLHLASEFGNEKIVTVLLGSPLHKDKMSDGDHWGMTPLHFAASEGKDAIVQLLLDREAKVNAHDNLDRTALHLAVQNIRPMVVKKLLDRDDTKVYKIRDKNDKTALRLVSEMQRDVGDKLAKTKADLISVENKLKKESSSQKNTDDNIPTGGKMDEKSAEAAGINGVVVLGISKTGTGIIDGTEKAQNDDKTVKEMAADEEVTKGQQLKIAPKKAGRTDERKNRQLLSKDKKALQTRIHGLSTESESLQEILTYVLDKEDLAVDGGKLLLWTAEDRLDTTFKLLMEKGVEADERNPSTGRSALHFAAMVGSEGMAQLLLDKWTPREVGIADTVRKVDDPATSTNSTRTTKMVPAEMSSVLIGGLLKTEMVNAIDNTGTTALILAAVGGFSKIVDVLLEAGANQMIADQEKRLALSWAVEKGQVAIVKRLLDSDDTFCMNPNAPDGEQPRFLLARAAENGNLAMAKLLHGKGAKLNLGSDSDHSPIHWAVIKGHEDLVAYFLETTPIPDVDEYDKQTEYTLLSQAIIADRLNITKRLLEAGADVKKTGGLYKQTPLSFAATLNRPLFVTLLLDHHFADTEEVDSDGWTPLLFAVNGNHLETAKILIAKGAHASFSRDREHSDLSLAVRIDSDEMVRTVLTNPLGERLEEHLDNAVLWAAKKGNDEVLEVLLDKKANPNALSKNGSTPLLKAAKRGNLATIQLLLKWKADINLANEKGETPLYRSSNNGFEAVAEELLRKHADLNIPIKSGSTPLLAAIKQANGHLAEILLDAGAEVNVKNDLNETPLYWACAEGSAVIVKRLLDNGAEPNVITKHHSTPLLKAIESENTAAVDLLLQNKDKAKFEVTDSNVYSALNLASWMGNKEVVKMLLALGADLMVLDQDGDTPLHQAAYSGHLDVVSILLNAGANPEARNKVGKSPLHYAAGNGHVDIMELLLSKNVQLDHGDCEGRTPLSLASANGHDNAIRLLSDHTADVDSKDNIGRSPISWAASENKESTVVLLHTLKANIESVDRNDRTALSWAASQESIAAANQLLLLYADVECKDKDGRTALSWAASGGQDEMAKRLLEAKAHVISFDNDGRSPLSWAVSARNEEVVTLLLQQDPDIQIEAEEKAKNGGCTVLHRAVETGDTSILELILNAEPNVDKPDEKQETPLGLAARNINKRVIIQLLEANANPNVQDNSGRTPLFSAIHLDHDSAVLEMLDRDLDTEKHPPFSRTPLQEAMFQYSYDVVDKLLTRGADVGGKDIQEIDAIHVAASRSSCVYLKLLVDKGLDRHANIPIKYDLQGRHALHHAACSREPAVVSFLLDKYKKAAKIEDSKSPVDEKGIEGWNSKFCSDGDGWTPLHWAAKAGAASVVKIFLEHGADATSREKLNNWTPKQVAQFHVQESVVEALDEYFEEHGIVSDDDVVAPGVVDDSRMCDGCFITPICGIVYCCTTCVEFDFCYKCKHTADNTHPGHAFEERKPEIEEE</sequence>
<dbReference type="PROSITE" id="PS50088">
    <property type="entry name" value="ANK_REPEAT"/>
    <property type="match status" value="19"/>
</dbReference>
<comment type="caution">
    <text evidence="10">The sequence shown here is derived from an EMBL/GenBank/DDBJ whole genome shotgun (WGS) entry which is preliminary data.</text>
</comment>
<feature type="repeat" description="ANK" evidence="6">
    <location>
        <begin position="2075"/>
        <end position="2107"/>
    </location>
</feature>
<feature type="repeat" description="ANK" evidence="6">
    <location>
        <begin position="2113"/>
        <end position="2145"/>
    </location>
</feature>
<keyword evidence="3" id="KW-0863">Zinc-finger</keyword>
<dbReference type="Pfam" id="PF00023">
    <property type="entry name" value="Ank"/>
    <property type="match status" value="2"/>
</dbReference>
<dbReference type="PROSITE" id="PS01357">
    <property type="entry name" value="ZF_ZZ_1"/>
    <property type="match status" value="1"/>
</dbReference>
<keyword evidence="8" id="KW-1133">Transmembrane helix</keyword>
<dbReference type="CDD" id="cd02340">
    <property type="entry name" value="ZZ_NBR1_like"/>
    <property type="match status" value="1"/>
</dbReference>
<evidence type="ECO:0000256" key="4">
    <source>
        <dbReference type="ARBA" id="ARBA00022833"/>
    </source>
</evidence>
<feature type="region of interest" description="Disordered" evidence="7">
    <location>
        <begin position="156"/>
        <end position="176"/>
    </location>
</feature>
<evidence type="ECO:0000256" key="2">
    <source>
        <dbReference type="ARBA" id="ARBA00022737"/>
    </source>
</evidence>
<feature type="repeat" description="ANK" evidence="6">
    <location>
        <begin position="1371"/>
        <end position="1403"/>
    </location>
</feature>
<feature type="region of interest" description="Disordered" evidence="7">
    <location>
        <begin position="374"/>
        <end position="437"/>
    </location>
</feature>
<proteinExistence type="predicted"/>
<protein>
    <recommendedName>
        <fullName evidence="9">ZZ-type domain-containing protein</fullName>
    </recommendedName>
</protein>
<feature type="repeat" description="ANK" evidence="6">
    <location>
        <begin position="1677"/>
        <end position="1709"/>
    </location>
</feature>
<reference evidence="10 11" key="1">
    <citation type="journal article" date="2024" name="Commun. Biol.">
        <title>Comparative genomic analysis of thermophilic fungi reveals convergent evolutionary adaptations and gene losses.</title>
        <authorList>
            <person name="Steindorff A.S."/>
            <person name="Aguilar-Pontes M.V."/>
            <person name="Robinson A.J."/>
            <person name="Andreopoulos B."/>
            <person name="LaButti K."/>
            <person name="Kuo A."/>
            <person name="Mondo S."/>
            <person name="Riley R."/>
            <person name="Otillar R."/>
            <person name="Haridas S."/>
            <person name="Lipzen A."/>
            <person name="Grimwood J."/>
            <person name="Schmutz J."/>
            <person name="Clum A."/>
            <person name="Reid I.D."/>
            <person name="Moisan M.C."/>
            <person name="Butler G."/>
            <person name="Nguyen T.T.M."/>
            <person name="Dewar K."/>
            <person name="Conant G."/>
            <person name="Drula E."/>
            <person name="Henrissat B."/>
            <person name="Hansel C."/>
            <person name="Singer S."/>
            <person name="Hutchinson M.I."/>
            <person name="de Vries R.P."/>
            <person name="Natvig D.O."/>
            <person name="Powell A.J."/>
            <person name="Tsang A."/>
            <person name="Grigoriev I.V."/>
        </authorList>
    </citation>
    <scope>NUCLEOTIDE SEQUENCE [LARGE SCALE GENOMIC DNA]</scope>
    <source>
        <strain evidence="10 11">CBS 494.80</strain>
    </source>
</reference>
<dbReference type="PRINTS" id="PR01415">
    <property type="entry name" value="ANKYRIN"/>
</dbReference>
<organism evidence="10 11">
    <name type="scientific">Oculimacula yallundae</name>
    <dbReference type="NCBI Taxonomy" id="86028"/>
    <lineage>
        <taxon>Eukaryota</taxon>
        <taxon>Fungi</taxon>
        <taxon>Dikarya</taxon>
        <taxon>Ascomycota</taxon>
        <taxon>Pezizomycotina</taxon>
        <taxon>Leotiomycetes</taxon>
        <taxon>Helotiales</taxon>
        <taxon>Ploettnerulaceae</taxon>
        <taxon>Oculimacula</taxon>
    </lineage>
</organism>
<feature type="compositionally biased region" description="Basic and acidic residues" evidence="7">
    <location>
        <begin position="1128"/>
        <end position="1140"/>
    </location>
</feature>
<evidence type="ECO:0000256" key="1">
    <source>
        <dbReference type="ARBA" id="ARBA00022723"/>
    </source>
</evidence>
<feature type="compositionally biased region" description="Basic and acidic residues" evidence="7">
    <location>
        <begin position="49"/>
        <end position="58"/>
    </location>
</feature>
<dbReference type="InterPro" id="IPR036770">
    <property type="entry name" value="Ankyrin_rpt-contain_sf"/>
</dbReference>
<keyword evidence="11" id="KW-1185">Reference proteome</keyword>
<dbReference type="SUPFAM" id="SSF48403">
    <property type="entry name" value="Ankyrin repeat"/>
    <property type="match status" value="5"/>
</dbReference>
<feature type="transmembrane region" description="Helical" evidence="8">
    <location>
        <begin position="113"/>
        <end position="136"/>
    </location>
</feature>
<feature type="repeat" description="ANK" evidence="6">
    <location>
        <begin position="1844"/>
        <end position="1876"/>
    </location>
</feature>
<dbReference type="Pfam" id="PF12796">
    <property type="entry name" value="Ank_2"/>
    <property type="match status" value="10"/>
</dbReference>
<feature type="compositionally biased region" description="Basic and acidic residues" evidence="7">
    <location>
        <begin position="421"/>
        <end position="437"/>
    </location>
</feature>
<evidence type="ECO:0000256" key="3">
    <source>
        <dbReference type="ARBA" id="ARBA00022771"/>
    </source>
</evidence>
<feature type="repeat" description="ANK" evidence="6">
    <location>
        <begin position="1028"/>
        <end position="1060"/>
    </location>
</feature>
<keyword evidence="8" id="KW-0812">Transmembrane</keyword>
<feature type="transmembrane region" description="Helical" evidence="8">
    <location>
        <begin position="247"/>
        <end position="268"/>
    </location>
</feature>
<dbReference type="PROSITE" id="PS50297">
    <property type="entry name" value="ANK_REP_REGION"/>
    <property type="match status" value="17"/>
</dbReference>